<dbReference type="Proteomes" id="UP001279734">
    <property type="component" value="Unassembled WGS sequence"/>
</dbReference>
<reference evidence="2" key="1">
    <citation type="submission" date="2023-05" db="EMBL/GenBank/DDBJ databases">
        <title>Nepenthes gracilis genome sequencing.</title>
        <authorList>
            <person name="Fukushima K."/>
        </authorList>
    </citation>
    <scope>NUCLEOTIDE SEQUENCE</scope>
    <source>
        <strain evidence="2">SING2019-196</strain>
    </source>
</reference>
<feature type="compositionally biased region" description="Polar residues" evidence="1">
    <location>
        <begin position="1"/>
        <end position="15"/>
    </location>
</feature>
<organism evidence="2 3">
    <name type="scientific">Nepenthes gracilis</name>
    <name type="common">Slender pitcher plant</name>
    <dbReference type="NCBI Taxonomy" id="150966"/>
    <lineage>
        <taxon>Eukaryota</taxon>
        <taxon>Viridiplantae</taxon>
        <taxon>Streptophyta</taxon>
        <taxon>Embryophyta</taxon>
        <taxon>Tracheophyta</taxon>
        <taxon>Spermatophyta</taxon>
        <taxon>Magnoliopsida</taxon>
        <taxon>eudicotyledons</taxon>
        <taxon>Gunneridae</taxon>
        <taxon>Pentapetalae</taxon>
        <taxon>Caryophyllales</taxon>
        <taxon>Nepenthaceae</taxon>
        <taxon>Nepenthes</taxon>
    </lineage>
</organism>
<evidence type="ECO:0000256" key="1">
    <source>
        <dbReference type="SAM" id="MobiDB-lite"/>
    </source>
</evidence>
<name>A0AAD3SRC2_NEPGR</name>
<protein>
    <submittedName>
        <fullName evidence="2">Uncharacterized protein</fullName>
    </submittedName>
</protein>
<evidence type="ECO:0000313" key="2">
    <source>
        <dbReference type="EMBL" id="GMH15032.1"/>
    </source>
</evidence>
<comment type="caution">
    <text evidence="2">The sequence shown here is derived from an EMBL/GenBank/DDBJ whole genome shotgun (WGS) entry which is preliminary data.</text>
</comment>
<gene>
    <name evidence="2" type="ORF">Nepgr_016873</name>
</gene>
<keyword evidence="3" id="KW-1185">Reference proteome</keyword>
<dbReference type="EMBL" id="BSYO01000014">
    <property type="protein sequence ID" value="GMH15032.1"/>
    <property type="molecule type" value="Genomic_DNA"/>
</dbReference>
<dbReference type="AlphaFoldDB" id="A0AAD3SRC2"/>
<feature type="region of interest" description="Disordered" evidence="1">
    <location>
        <begin position="1"/>
        <end position="34"/>
    </location>
</feature>
<evidence type="ECO:0000313" key="3">
    <source>
        <dbReference type="Proteomes" id="UP001279734"/>
    </source>
</evidence>
<sequence length="72" mass="8025">MGCQTSKQAYSSSGQRGLGSVSNEGSEEDEERGEWDVIRLQVGALRDYDSTGHGCHRLNVTNSSVYYWKLTH</sequence>
<accession>A0AAD3SRC2</accession>
<proteinExistence type="predicted"/>